<comment type="caution">
    <text evidence="1">The sequence shown here is derived from an EMBL/GenBank/DDBJ whole genome shotgun (WGS) entry which is preliminary data.</text>
</comment>
<dbReference type="Proteomes" id="UP000253509">
    <property type="component" value="Unassembled WGS sequence"/>
</dbReference>
<dbReference type="PANTHER" id="PTHR37418:SF1">
    <property type="entry name" value="3-KETO-5-AMINOHEXANOATE CLEAVAGE PROTEIN"/>
    <property type="match status" value="1"/>
</dbReference>
<dbReference type="RefSeq" id="WP_245940390.1">
    <property type="nucleotide sequence ID" value="NZ_QNSB01000001.1"/>
</dbReference>
<dbReference type="InterPro" id="IPR008567">
    <property type="entry name" value="BKACE"/>
</dbReference>
<gene>
    <name evidence="1" type="ORF">DFO65_10113</name>
</gene>
<dbReference type="GO" id="GO:0043720">
    <property type="term" value="F:3-keto-5-aminohexanoate cleavage activity"/>
    <property type="evidence" value="ECO:0007669"/>
    <property type="project" value="InterPro"/>
</dbReference>
<dbReference type="Pfam" id="PF05853">
    <property type="entry name" value="BKACE"/>
    <property type="match status" value="1"/>
</dbReference>
<evidence type="ECO:0000313" key="1">
    <source>
        <dbReference type="EMBL" id="RBP74296.1"/>
    </source>
</evidence>
<dbReference type="InterPro" id="IPR013785">
    <property type="entry name" value="Aldolase_TIM"/>
</dbReference>
<dbReference type="Gene3D" id="3.20.20.70">
    <property type="entry name" value="Aldolase class I"/>
    <property type="match status" value="1"/>
</dbReference>
<dbReference type="AlphaFoldDB" id="A0A366IPV4"/>
<organism evidence="1 2">
    <name type="scientific">Brevibacterium celere</name>
    <dbReference type="NCBI Taxonomy" id="225845"/>
    <lineage>
        <taxon>Bacteria</taxon>
        <taxon>Bacillati</taxon>
        <taxon>Actinomycetota</taxon>
        <taxon>Actinomycetes</taxon>
        <taxon>Micrococcales</taxon>
        <taxon>Brevibacteriaceae</taxon>
        <taxon>Brevibacterium</taxon>
    </lineage>
</organism>
<dbReference type="EMBL" id="QNSB01000001">
    <property type="protein sequence ID" value="RBP74296.1"/>
    <property type="molecule type" value="Genomic_DNA"/>
</dbReference>
<accession>A0A366IPV4</accession>
<dbReference type="PANTHER" id="PTHR37418">
    <property type="entry name" value="3-KETO-5-AMINOHEXANOATE CLEAVAGE ENZYME-RELATED"/>
    <property type="match status" value="1"/>
</dbReference>
<evidence type="ECO:0000313" key="2">
    <source>
        <dbReference type="Proteomes" id="UP000253509"/>
    </source>
</evidence>
<name>A0A366IPV4_9MICO</name>
<sequence length="262" mass="27634">MAMRARPGPARQDEDRWDLVFIKACINGDRLPGEHPALPVSAAQIAAEALGAVRAGAGAVHLHVKDDSGADTLAGEPLSTVLEAVRDVVPDVPIGVTTGAWALPDPTTRTEAVRAWANLPDFASVNWHEDGAEEVAQALLDKGIGVEAGLWHESAVDAWARSPLRDQCLRVLIEVQDGSEPDESVRVADRLLAAVAATGARLPVLLHGEGSSCWPVLRRAARLGLDTRIGLEDTLVLPDGSPAPGNAALVRAALRVIDEERG</sequence>
<reference evidence="1 2" key="1">
    <citation type="submission" date="2018-06" db="EMBL/GenBank/DDBJ databases">
        <title>Freshwater and sediment microbial communities from various areas in North America, analyzing microbe dynamics in response to fracking.</title>
        <authorList>
            <person name="Lamendella R."/>
        </authorList>
    </citation>
    <scope>NUCLEOTIDE SEQUENCE [LARGE SCALE GENOMIC DNA]</scope>
    <source>
        <strain evidence="1 2">3b_TX</strain>
    </source>
</reference>
<keyword evidence="2" id="KW-1185">Reference proteome</keyword>
<protein>
    <submittedName>
        <fullName evidence="1">Uncharacterized protein (DUF849 family)</fullName>
    </submittedName>
</protein>
<proteinExistence type="predicted"/>